<dbReference type="KEGG" id="pbd:PBOR_28925"/>
<evidence type="ECO:0000256" key="7">
    <source>
        <dbReference type="PROSITE-ProRule" id="PRU00703"/>
    </source>
</evidence>
<accession>A0A089LMX4</accession>
<feature type="site" description="Catalytically relevant" evidence="6">
    <location>
        <position position="50"/>
    </location>
</feature>
<evidence type="ECO:0000313" key="11">
    <source>
        <dbReference type="Proteomes" id="UP000029518"/>
    </source>
</evidence>
<evidence type="ECO:0000256" key="4">
    <source>
        <dbReference type="PIRNR" id="PIRNR004692"/>
    </source>
</evidence>
<feature type="site" description="Catalytically relevant" evidence="6">
    <location>
        <position position="184"/>
    </location>
</feature>
<dbReference type="SUPFAM" id="SSF53697">
    <property type="entry name" value="SIS domain"/>
    <property type="match status" value="1"/>
</dbReference>
<dbReference type="Gene3D" id="3.10.580.10">
    <property type="entry name" value="CBS-domain"/>
    <property type="match status" value="1"/>
</dbReference>
<evidence type="ECO:0000256" key="6">
    <source>
        <dbReference type="PIRSR" id="PIRSR004692-3"/>
    </source>
</evidence>
<dbReference type="Gene3D" id="3.40.50.10490">
    <property type="entry name" value="Glucose-6-phosphate isomerase like protein, domain 1"/>
    <property type="match status" value="1"/>
</dbReference>
<keyword evidence="2" id="KW-0677">Repeat</keyword>
<feature type="domain" description="SIS" evidence="9">
    <location>
        <begin position="32"/>
        <end position="175"/>
    </location>
</feature>
<dbReference type="InterPro" id="IPR001347">
    <property type="entry name" value="SIS_dom"/>
</dbReference>
<dbReference type="InterPro" id="IPR000644">
    <property type="entry name" value="CBS_dom"/>
</dbReference>
<evidence type="ECO:0008006" key="12">
    <source>
        <dbReference type="Google" id="ProtNLM"/>
    </source>
</evidence>
<keyword evidence="5" id="KW-0862">Zinc</keyword>
<reference evidence="10" key="1">
    <citation type="submission" date="2014-08" db="EMBL/GenBank/DDBJ databases">
        <title>Comparative genomics of the Paenibacillus odorifer group.</title>
        <authorList>
            <person name="den Bakker H.C."/>
            <person name="Tsai Y.-C.Y.-C."/>
            <person name="Martin N."/>
            <person name="Korlach J."/>
            <person name="Wiedmann M."/>
        </authorList>
    </citation>
    <scope>NUCLEOTIDE SEQUENCE [LARGE SCALE GENOMIC DNA]</scope>
    <source>
        <strain evidence="10">DSM 13188</strain>
    </source>
</reference>
<dbReference type="GO" id="GO:0046872">
    <property type="term" value="F:metal ion binding"/>
    <property type="evidence" value="ECO:0007669"/>
    <property type="project" value="UniProtKB-KW"/>
</dbReference>
<dbReference type="GO" id="GO:0097367">
    <property type="term" value="F:carbohydrate derivative binding"/>
    <property type="evidence" value="ECO:0007669"/>
    <property type="project" value="InterPro"/>
</dbReference>
<dbReference type="Proteomes" id="UP000029518">
    <property type="component" value="Chromosome"/>
</dbReference>
<organism evidence="10 11">
    <name type="scientific">Paenibacillus borealis</name>
    <dbReference type="NCBI Taxonomy" id="160799"/>
    <lineage>
        <taxon>Bacteria</taxon>
        <taxon>Bacillati</taxon>
        <taxon>Bacillota</taxon>
        <taxon>Bacilli</taxon>
        <taxon>Bacillales</taxon>
        <taxon>Paenibacillaceae</taxon>
        <taxon>Paenibacillus</taxon>
    </lineage>
</organism>
<dbReference type="NCBIfam" id="TIGR00393">
    <property type="entry name" value="kpsF"/>
    <property type="match status" value="1"/>
</dbReference>
<dbReference type="RefSeq" id="WP_042217108.1">
    <property type="nucleotide sequence ID" value="NZ_CP009285.1"/>
</dbReference>
<proteinExistence type="inferred from homology"/>
<dbReference type="GO" id="GO:0005975">
    <property type="term" value="P:carbohydrate metabolic process"/>
    <property type="evidence" value="ECO:0007669"/>
    <property type="project" value="InterPro"/>
</dbReference>
<feature type="site" description="Catalytically relevant" evidence="6">
    <location>
        <position position="102"/>
    </location>
</feature>
<evidence type="ECO:0000313" key="10">
    <source>
        <dbReference type="EMBL" id="AIQ60518.1"/>
    </source>
</evidence>
<dbReference type="AlphaFoldDB" id="A0A089LMX4"/>
<dbReference type="SMART" id="SM00116">
    <property type="entry name" value="CBS"/>
    <property type="match status" value="2"/>
</dbReference>
<keyword evidence="11" id="KW-1185">Reference proteome</keyword>
<feature type="domain" description="CBS" evidence="8">
    <location>
        <begin position="201"/>
        <end position="259"/>
    </location>
</feature>
<dbReference type="Pfam" id="PF01380">
    <property type="entry name" value="SIS"/>
    <property type="match status" value="1"/>
</dbReference>
<dbReference type="FunFam" id="3.40.50.10490:FF:000011">
    <property type="entry name" value="Arabinose 5-phosphate isomerase"/>
    <property type="match status" value="1"/>
</dbReference>
<sequence length="321" mass="34579">MDYVDQAKRVFDIEIRALELVRDHLNDDFSNILRIVTECRGKVVVTGMGKMGHIARKIAATMASLGGPAFYLHPGEALHGDLGMVTNDDVVIALSYSGESEEITRVLANIKAIGATLIGISGNADSTLVKYSDYSQVFPNFEEACYLNLAPTSSTTAALVYGDALAVVASKVYGFTETKFALFHPAGSLGKKLLIKVQDVMAYGEDNAMIQQDVTLKSAIIEMGKKGLGIVTVVDNEANIIGVVTDGDLRRQLEKGVDVYGLTVDEIMTKTPVTVKHDCMAVEALQILKEKNISCAPVVDKQNKAVGTIRIQAILNKGIII</sequence>
<dbReference type="GO" id="GO:1901135">
    <property type="term" value="P:carbohydrate derivative metabolic process"/>
    <property type="evidence" value="ECO:0007669"/>
    <property type="project" value="InterPro"/>
</dbReference>
<feature type="binding site" evidence="5">
    <location>
        <position position="73"/>
    </location>
    <ligand>
        <name>Zn(2+)</name>
        <dbReference type="ChEBI" id="CHEBI:29105"/>
    </ligand>
</feature>
<dbReference type="Pfam" id="PF00571">
    <property type="entry name" value="CBS"/>
    <property type="match status" value="2"/>
</dbReference>
<dbReference type="EMBL" id="CP009285">
    <property type="protein sequence ID" value="AIQ60518.1"/>
    <property type="molecule type" value="Genomic_DNA"/>
</dbReference>
<dbReference type="PROSITE" id="PS51371">
    <property type="entry name" value="CBS"/>
    <property type="match status" value="2"/>
</dbReference>
<dbReference type="CDD" id="cd05014">
    <property type="entry name" value="SIS_Kpsf"/>
    <property type="match status" value="1"/>
</dbReference>
<evidence type="ECO:0000259" key="9">
    <source>
        <dbReference type="PROSITE" id="PS51464"/>
    </source>
</evidence>
<comment type="similarity">
    <text evidence="1 4">Belongs to the SIS family. GutQ/KpsF subfamily.</text>
</comment>
<gene>
    <name evidence="10" type="ORF">PBOR_28925</name>
</gene>
<dbReference type="OrthoDB" id="9762536at2"/>
<dbReference type="HOGENOM" id="CLU_040681_13_1_9"/>
<protein>
    <recommendedName>
        <fullName evidence="12">Arabinose 5-phosphate isomerase</fullName>
    </recommendedName>
</protein>
<dbReference type="CDD" id="cd04604">
    <property type="entry name" value="CBS_pair_SIS_assoc"/>
    <property type="match status" value="1"/>
</dbReference>
<dbReference type="InterPro" id="IPR004800">
    <property type="entry name" value="KdsD/KpsF-type"/>
</dbReference>
<keyword evidence="5" id="KW-0479">Metal-binding</keyword>
<dbReference type="GO" id="GO:0019146">
    <property type="term" value="F:arabinose-5-phosphate isomerase activity"/>
    <property type="evidence" value="ECO:0007669"/>
    <property type="project" value="UniProtKB-ARBA"/>
</dbReference>
<feature type="domain" description="CBS" evidence="8">
    <location>
        <begin position="268"/>
        <end position="321"/>
    </location>
</feature>
<dbReference type="PIRSF" id="PIRSF004692">
    <property type="entry name" value="KdsD_KpsF"/>
    <property type="match status" value="1"/>
</dbReference>
<keyword evidence="3 7" id="KW-0129">CBS domain</keyword>
<dbReference type="PROSITE" id="PS51464">
    <property type="entry name" value="SIS"/>
    <property type="match status" value="1"/>
</dbReference>
<evidence type="ECO:0000259" key="8">
    <source>
        <dbReference type="PROSITE" id="PS51371"/>
    </source>
</evidence>
<feature type="site" description="Catalytically relevant" evidence="6">
    <location>
        <position position="143"/>
    </location>
</feature>
<name>A0A089LMX4_PAEBO</name>
<dbReference type="InterPro" id="IPR046342">
    <property type="entry name" value="CBS_dom_sf"/>
</dbReference>
<evidence type="ECO:0000256" key="1">
    <source>
        <dbReference type="ARBA" id="ARBA00008165"/>
    </source>
</evidence>
<dbReference type="InterPro" id="IPR050986">
    <property type="entry name" value="GutQ/KpsF_isomerases"/>
</dbReference>
<dbReference type="PANTHER" id="PTHR42745">
    <property type="match status" value="1"/>
</dbReference>
<evidence type="ECO:0000256" key="3">
    <source>
        <dbReference type="ARBA" id="ARBA00023122"/>
    </source>
</evidence>
<evidence type="ECO:0000256" key="2">
    <source>
        <dbReference type="ARBA" id="ARBA00022737"/>
    </source>
</evidence>
<dbReference type="InterPro" id="IPR046348">
    <property type="entry name" value="SIS_dom_sf"/>
</dbReference>
<dbReference type="InterPro" id="IPR035474">
    <property type="entry name" value="SIS_Kpsf"/>
</dbReference>
<evidence type="ECO:0000256" key="5">
    <source>
        <dbReference type="PIRSR" id="PIRSR004692-2"/>
    </source>
</evidence>
<dbReference type="PANTHER" id="PTHR42745:SF1">
    <property type="entry name" value="ARABINOSE 5-PHOSPHATE ISOMERASE KDSD"/>
    <property type="match status" value="1"/>
</dbReference>